<dbReference type="InterPro" id="IPR050697">
    <property type="entry name" value="Adenylyl/Guanylyl_Cyclase_3/4"/>
</dbReference>
<gene>
    <name evidence="5" type="ORF">MBOU_39110</name>
</gene>
<dbReference type="AlphaFoldDB" id="A0A7I9YT53"/>
<feature type="region of interest" description="Disordered" evidence="2">
    <location>
        <begin position="39"/>
        <end position="59"/>
    </location>
</feature>
<dbReference type="SUPFAM" id="SSF55073">
    <property type="entry name" value="Nucleotide cyclase"/>
    <property type="match status" value="1"/>
</dbReference>
<dbReference type="Proteomes" id="UP000465360">
    <property type="component" value="Unassembled WGS sequence"/>
</dbReference>
<proteinExistence type="inferred from homology"/>
<dbReference type="PANTHER" id="PTHR43081:SF1">
    <property type="entry name" value="ADENYLATE CYCLASE, TERMINAL-DIFFERENTIATION SPECIFIC"/>
    <property type="match status" value="1"/>
</dbReference>
<dbReference type="InterPro" id="IPR029787">
    <property type="entry name" value="Nucleotide_cyclase"/>
</dbReference>
<reference evidence="5 6" key="1">
    <citation type="journal article" date="2019" name="Emerg. Microbes Infect.">
        <title>Comprehensive subspecies identification of 175 nontuberculous mycobacteria species based on 7547 genomic profiles.</title>
        <authorList>
            <person name="Matsumoto Y."/>
            <person name="Kinjo T."/>
            <person name="Motooka D."/>
            <person name="Nabeya D."/>
            <person name="Jung N."/>
            <person name="Uechi K."/>
            <person name="Horii T."/>
            <person name="Iida T."/>
            <person name="Fujita J."/>
            <person name="Nakamura S."/>
        </authorList>
    </citation>
    <scope>NUCLEOTIDE SEQUENCE [LARGE SCALE GENOMIC DNA]</scope>
    <source>
        <strain evidence="5 6">JCM 30725</strain>
    </source>
</reference>
<dbReference type="GO" id="GO:0035556">
    <property type="term" value="P:intracellular signal transduction"/>
    <property type="evidence" value="ECO:0007669"/>
    <property type="project" value="InterPro"/>
</dbReference>
<evidence type="ECO:0000256" key="3">
    <source>
        <dbReference type="SAM" id="Phobius"/>
    </source>
</evidence>
<organism evidence="5 6">
    <name type="scientific">Mycobacterium bourgelatii</name>
    <dbReference type="NCBI Taxonomy" id="1273442"/>
    <lineage>
        <taxon>Bacteria</taxon>
        <taxon>Bacillati</taxon>
        <taxon>Actinomycetota</taxon>
        <taxon>Actinomycetes</taxon>
        <taxon>Mycobacteriales</taxon>
        <taxon>Mycobacteriaceae</taxon>
        <taxon>Mycobacterium</taxon>
    </lineage>
</organism>
<dbReference type="EMBL" id="BLKZ01000001">
    <property type="protein sequence ID" value="GFG91869.1"/>
    <property type="molecule type" value="Genomic_DNA"/>
</dbReference>
<feature type="transmembrane region" description="Helical" evidence="3">
    <location>
        <begin position="6"/>
        <end position="27"/>
    </location>
</feature>
<dbReference type="GO" id="GO:0009190">
    <property type="term" value="P:cyclic nucleotide biosynthetic process"/>
    <property type="evidence" value="ECO:0007669"/>
    <property type="project" value="InterPro"/>
</dbReference>
<evidence type="ECO:0000313" key="5">
    <source>
        <dbReference type="EMBL" id="GFG91869.1"/>
    </source>
</evidence>
<comment type="similarity">
    <text evidence="1">Belongs to the adenylyl cyclase class-3 family.</text>
</comment>
<dbReference type="Pfam" id="PF00211">
    <property type="entry name" value="Guanylate_cyc"/>
    <property type="match status" value="1"/>
</dbReference>
<accession>A0A7I9YT53</accession>
<dbReference type="InterPro" id="IPR001054">
    <property type="entry name" value="A/G_cyclase"/>
</dbReference>
<comment type="caution">
    <text evidence="5">The sequence shown here is derived from an EMBL/GenBank/DDBJ whole genome shotgun (WGS) entry which is preliminary data.</text>
</comment>
<keyword evidence="6" id="KW-1185">Reference proteome</keyword>
<feature type="domain" description="Guanylate cyclase" evidence="4">
    <location>
        <begin position="114"/>
        <end position="226"/>
    </location>
</feature>
<evidence type="ECO:0000313" key="6">
    <source>
        <dbReference type="Proteomes" id="UP000465360"/>
    </source>
</evidence>
<evidence type="ECO:0000259" key="4">
    <source>
        <dbReference type="PROSITE" id="PS50125"/>
    </source>
</evidence>
<dbReference type="PANTHER" id="PTHR43081">
    <property type="entry name" value="ADENYLATE CYCLASE, TERMINAL-DIFFERENTIATION SPECIFIC-RELATED"/>
    <property type="match status" value="1"/>
</dbReference>
<name>A0A7I9YT53_MYCBU</name>
<dbReference type="SMART" id="SM00044">
    <property type="entry name" value="CYCc"/>
    <property type="match status" value="1"/>
</dbReference>
<evidence type="ECO:0000256" key="2">
    <source>
        <dbReference type="SAM" id="MobiDB-lite"/>
    </source>
</evidence>
<sequence>MSAAVWWAIIAVVEFGGLIAVGTVLIVSRRQLSSTRLALERAKQEKKPRPRRPRPRPRRPVVAPLAIKTVWETADSLINKGIGATVRNSFEDLAGWVRVERPDLARMVADGDVVIAFSDIERSTELNEKLGDLGWVKLLERHNKLINKQVEAHGGHVIKTQGDGFMMAFPDPAQAVLCSIAIQRALQADPERWESIRVRMGLHVGSSVRRGDDLFGRNVAMAARVAGQAKGGEILVSEAIRAAIADAGEIALGTPREVELKGLSGMHEVYPVAVTTPPLALDAADAADAP</sequence>
<dbReference type="Gene3D" id="3.30.70.1230">
    <property type="entry name" value="Nucleotide cyclase"/>
    <property type="match status" value="1"/>
</dbReference>
<keyword evidence="3" id="KW-1133">Transmembrane helix</keyword>
<feature type="compositionally biased region" description="Basic residues" evidence="2">
    <location>
        <begin position="48"/>
        <end position="59"/>
    </location>
</feature>
<keyword evidence="3" id="KW-0472">Membrane</keyword>
<protein>
    <recommendedName>
        <fullName evidence="4">Guanylate cyclase domain-containing protein</fullName>
    </recommendedName>
</protein>
<keyword evidence="3" id="KW-0812">Transmembrane</keyword>
<evidence type="ECO:0000256" key="1">
    <source>
        <dbReference type="ARBA" id="ARBA00005381"/>
    </source>
</evidence>
<dbReference type="CDD" id="cd07302">
    <property type="entry name" value="CHD"/>
    <property type="match status" value="1"/>
</dbReference>
<dbReference type="GO" id="GO:0004016">
    <property type="term" value="F:adenylate cyclase activity"/>
    <property type="evidence" value="ECO:0007669"/>
    <property type="project" value="UniProtKB-ARBA"/>
</dbReference>
<dbReference type="PROSITE" id="PS50125">
    <property type="entry name" value="GUANYLATE_CYCLASE_2"/>
    <property type="match status" value="1"/>
</dbReference>
<dbReference type="RefSeq" id="WP_163715567.1">
    <property type="nucleotide sequence ID" value="NZ_BLKZ01000001.1"/>
</dbReference>